<protein>
    <submittedName>
        <fullName evidence="2">Uncharacterized protein</fullName>
    </submittedName>
</protein>
<comment type="caution">
    <text evidence="2">The sequence shown here is derived from an EMBL/GenBank/DDBJ whole genome shotgun (WGS) entry which is preliminary data.</text>
</comment>
<feature type="chain" id="PRO_5040199226" evidence="1">
    <location>
        <begin position="19"/>
        <end position="101"/>
    </location>
</feature>
<proteinExistence type="predicted"/>
<evidence type="ECO:0000313" key="3">
    <source>
        <dbReference type="Proteomes" id="UP000774326"/>
    </source>
</evidence>
<feature type="signal peptide" evidence="1">
    <location>
        <begin position="1"/>
        <end position="18"/>
    </location>
</feature>
<reference evidence="2" key="1">
    <citation type="journal article" date="2021" name="Open Biol.">
        <title>Shared evolutionary footprints suggest mitochondrial oxidative damage underlies multiple complex I losses in fungi.</title>
        <authorList>
            <person name="Schikora-Tamarit M.A."/>
            <person name="Marcet-Houben M."/>
            <person name="Nosek J."/>
            <person name="Gabaldon T."/>
        </authorList>
    </citation>
    <scope>NUCLEOTIDE SEQUENCE</scope>
    <source>
        <strain evidence="2">CBS2887</strain>
    </source>
</reference>
<dbReference type="AlphaFoldDB" id="A0A9P8Q5V1"/>
<keyword evidence="1" id="KW-0732">Signal</keyword>
<keyword evidence="3" id="KW-1185">Reference proteome</keyword>
<sequence>MFTYWLATGVLLTSTVDTMENMAKCSSLNCGMFFRYGSSCTEPVDSMIKMDDLFKKGVKFGATLDNSWSEFAERNTMSNLILLLVLKAVLKSPNEVVATLG</sequence>
<evidence type="ECO:0000313" key="2">
    <source>
        <dbReference type="EMBL" id="KAH3683369.1"/>
    </source>
</evidence>
<reference evidence="2" key="2">
    <citation type="submission" date="2021-01" db="EMBL/GenBank/DDBJ databases">
        <authorList>
            <person name="Schikora-Tamarit M.A."/>
        </authorList>
    </citation>
    <scope>NUCLEOTIDE SEQUENCE</scope>
    <source>
        <strain evidence="2">CBS2887</strain>
    </source>
</reference>
<name>A0A9P8Q5V1_WICPI</name>
<dbReference type="EMBL" id="JAEUBG010003147">
    <property type="protein sequence ID" value="KAH3683369.1"/>
    <property type="molecule type" value="Genomic_DNA"/>
</dbReference>
<organism evidence="2 3">
    <name type="scientific">Wickerhamomyces pijperi</name>
    <name type="common">Yeast</name>
    <name type="synonym">Pichia pijperi</name>
    <dbReference type="NCBI Taxonomy" id="599730"/>
    <lineage>
        <taxon>Eukaryota</taxon>
        <taxon>Fungi</taxon>
        <taxon>Dikarya</taxon>
        <taxon>Ascomycota</taxon>
        <taxon>Saccharomycotina</taxon>
        <taxon>Saccharomycetes</taxon>
        <taxon>Phaffomycetales</taxon>
        <taxon>Wickerhamomycetaceae</taxon>
        <taxon>Wickerhamomyces</taxon>
    </lineage>
</organism>
<evidence type="ECO:0000256" key="1">
    <source>
        <dbReference type="SAM" id="SignalP"/>
    </source>
</evidence>
<gene>
    <name evidence="2" type="ORF">WICPIJ_005658</name>
</gene>
<dbReference type="Proteomes" id="UP000774326">
    <property type="component" value="Unassembled WGS sequence"/>
</dbReference>
<accession>A0A9P8Q5V1</accession>